<evidence type="ECO:0000259" key="7">
    <source>
        <dbReference type="Pfam" id="PF02743"/>
    </source>
</evidence>
<dbReference type="GO" id="GO:0005886">
    <property type="term" value="C:plasma membrane"/>
    <property type="evidence" value="ECO:0007669"/>
    <property type="project" value="UniProtKB-SubCell"/>
</dbReference>
<evidence type="ECO:0000256" key="6">
    <source>
        <dbReference type="SAM" id="Phobius"/>
    </source>
</evidence>
<sequence length="365" mass="39980">APMRNNSGKLLGYAALQIPLDKINHIMLLREGMGETGESYLVGQDLLMRSDSYLDPVNHTVDASFANPELGKADTEAVRLALSGIEGKDVMIDYNGNPVLSCWDIIDVGSGVQWAMLTEIDVAEAFSPKDEEGTYFFEKYVNAYGYYDLFLINPDGYVFYSAAQESDYQTNMVNGKYYSSGLGKLVREVLEVKEFSFADFEPYAPSNDEPAAFIAQPVLHQGDVEIIVALQLPLDGINNIMQERTGMGKTGETYLVGEDLLMRSDSFLDPENHTVIASFANPNLGSVDTEAAREALAGNDDEKIIIDYNGNPVLSAYMPIEVFGHTWALIAEIDQAEVNAPVRSMVMIILVIGVAMAVIVALIAL</sequence>
<dbReference type="Gene3D" id="3.30.450.20">
    <property type="entry name" value="PAS domain"/>
    <property type="match status" value="1"/>
</dbReference>
<reference evidence="8" key="1">
    <citation type="journal article" date="2015" name="Nature">
        <title>Complex archaea that bridge the gap between prokaryotes and eukaryotes.</title>
        <authorList>
            <person name="Spang A."/>
            <person name="Saw J.H."/>
            <person name="Jorgensen S.L."/>
            <person name="Zaremba-Niedzwiedzka K."/>
            <person name="Martijn J."/>
            <person name="Lind A.E."/>
            <person name="van Eijk R."/>
            <person name="Schleper C."/>
            <person name="Guy L."/>
            <person name="Ettema T.J."/>
        </authorList>
    </citation>
    <scope>NUCLEOTIDE SEQUENCE</scope>
</reference>
<dbReference type="EMBL" id="LAZR01061849">
    <property type="protein sequence ID" value="KKK62743.1"/>
    <property type="molecule type" value="Genomic_DNA"/>
</dbReference>
<evidence type="ECO:0000256" key="4">
    <source>
        <dbReference type="ARBA" id="ARBA00022989"/>
    </source>
</evidence>
<keyword evidence="3 6" id="KW-0812">Transmembrane</keyword>
<evidence type="ECO:0000256" key="2">
    <source>
        <dbReference type="ARBA" id="ARBA00022475"/>
    </source>
</evidence>
<feature type="transmembrane region" description="Helical" evidence="6">
    <location>
        <begin position="345"/>
        <end position="364"/>
    </location>
</feature>
<name>A0A0F8X1E4_9ZZZZ</name>
<comment type="subcellular location">
    <subcellularLocation>
        <location evidence="1">Cell membrane</location>
        <topology evidence="1">Multi-pass membrane protein</topology>
    </subcellularLocation>
</comment>
<dbReference type="AlphaFoldDB" id="A0A0F8X1E4"/>
<proteinExistence type="predicted"/>
<evidence type="ECO:0000313" key="8">
    <source>
        <dbReference type="EMBL" id="KKK62743.1"/>
    </source>
</evidence>
<accession>A0A0F8X1E4</accession>
<evidence type="ECO:0000256" key="1">
    <source>
        <dbReference type="ARBA" id="ARBA00004651"/>
    </source>
</evidence>
<comment type="caution">
    <text evidence="8">The sequence shown here is derived from an EMBL/GenBank/DDBJ whole genome shotgun (WGS) entry which is preliminary data.</text>
</comment>
<dbReference type="InterPro" id="IPR033479">
    <property type="entry name" value="dCache_1"/>
</dbReference>
<organism evidence="8">
    <name type="scientific">marine sediment metagenome</name>
    <dbReference type="NCBI Taxonomy" id="412755"/>
    <lineage>
        <taxon>unclassified sequences</taxon>
        <taxon>metagenomes</taxon>
        <taxon>ecological metagenomes</taxon>
    </lineage>
</organism>
<protein>
    <recommendedName>
        <fullName evidence="7">Cache domain-containing protein</fullName>
    </recommendedName>
</protein>
<feature type="non-terminal residue" evidence="8">
    <location>
        <position position="1"/>
    </location>
</feature>
<evidence type="ECO:0000256" key="5">
    <source>
        <dbReference type="ARBA" id="ARBA00023136"/>
    </source>
</evidence>
<feature type="non-terminal residue" evidence="8">
    <location>
        <position position="365"/>
    </location>
</feature>
<gene>
    <name evidence="8" type="ORF">LCGC14_3001280</name>
</gene>
<keyword evidence="4 6" id="KW-1133">Transmembrane helix</keyword>
<keyword evidence="2" id="KW-1003">Cell membrane</keyword>
<evidence type="ECO:0000256" key="3">
    <source>
        <dbReference type="ARBA" id="ARBA00022692"/>
    </source>
</evidence>
<keyword evidence="5 6" id="KW-0472">Membrane</keyword>
<dbReference type="Pfam" id="PF02743">
    <property type="entry name" value="dCache_1"/>
    <property type="match status" value="1"/>
</dbReference>
<feature type="domain" description="Cache" evidence="7">
    <location>
        <begin position="140"/>
        <end position="331"/>
    </location>
</feature>